<dbReference type="RefSeq" id="WP_110310290.1">
    <property type="nucleotide sequence ID" value="NZ_QICL01000008.1"/>
</dbReference>
<feature type="domain" description="BIG2" evidence="2">
    <location>
        <begin position="104"/>
        <end position="180"/>
    </location>
</feature>
<dbReference type="Proteomes" id="UP000247973">
    <property type="component" value="Unassembled WGS sequence"/>
</dbReference>
<protein>
    <submittedName>
        <fullName evidence="3">Ig-like protein group 2</fullName>
    </submittedName>
</protein>
<dbReference type="Pfam" id="PF02368">
    <property type="entry name" value="Big_2"/>
    <property type="match status" value="1"/>
</dbReference>
<evidence type="ECO:0000259" key="2">
    <source>
        <dbReference type="SMART" id="SM00635"/>
    </source>
</evidence>
<dbReference type="EMBL" id="QICL01000008">
    <property type="protein sequence ID" value="PXV65010.1"/>
    <property type="molecule type" value="Genomic_DNA"/>
</dbReference>
<organism evidence="3 4">
    <name type="scientific">Dysgonomonas alginatilytica</name>
    <dbReference type="NCBI Taxonomy" id="1605892"/>
    <lineage>
        <taxon>Bacteria</taxon>
        <taxon>Pseudomonadati</taxon>
        <taxon>Bacteroidota</taxon>
        <taxon>Bacteroidia</taxon>
        <taxon>Bacteroidales</taxon>
        <taxon>Dysgonomonadaceae</taxon>
        <taxon>Dysgonomonas</taxon>
    </lineage>
</organism>
<keyword evidence="1" id="KW-0472">Membrane</keyword>
<keyword evidence="1" id="KW-1133">Transmembrane helix</keyword>
<dbReference type="InterPro" id="IPR008964">
    <property type="entry name" value="Invasin/intimin_cell_adhesion"/>
</dbReference>
<comment type="caution">
    <text evidence="3">The sequence shown here is derived from an EMBL/GenBank/DDBJ whole genome shotgun (WGS) entry which is preliminary data.</text>
</comment>
<proteinExistence type="predicted"/>
<evidence type="ECO:0000313" key="4">
    <source>
        <dbReference type="Proteomes" id="UP000247973"/>
    </source>
</evidence>
<accession>A0A2V3PRZ5</accession>
<sequence>MAKIKGVCKNIDDCTKAENREVQEVEKSIPFICEECEKPLVKVDGGTSGGDNDSGKKKRIMLIVAAVVIIGGSIGAYFGLISKPSTDNTIETPKESEEVAKNVSIASIILSKTNIDLSVGKADTLTVTVLPAEAKSENIGWISTDSKIASVENGIVKAIAAGETTIEAKDSKGTATASVSVKVKKETPSKEQETDIKTGASGQLSYGKWTGGSKNGKPHGTQVTFTFSTTHQIDSRDPKNRIAGAGDYIIGEYDNGRLIQGRWYKKTGGFESVMIGK</sequence>
<dbReference type="SMART" id="SM00635">
    <property type="entry name" value="BID_2"/>
    <property type="match status" value="1"/>
</dbReference>
<dbReference type="OrthoDB" id="1100624at2"/>
<dbReference type="AlphaFoldDB" id="A0A2V3PRZ5"/>
<gene>
    <name evidence="3" type="ORF">CLV62_1088</name>
</gene>
<reference evidence="3 4" key="1">
    <citation type="submission" date="2018-03" db="EMBL/GenBank/DDBJ databases">
        <title>Genomic Encyclopedia of Archaeal and Bacterial Type Strains, Phase II (KMG-II): from individual species to whole genera.</title>
        <authorList>
            <person name="Goeker M."/>
        </authorList>
    </citation>
    <scope>NUCLEOTIDE SEQUENCE [LARGE SCALE GENOMIC DNA]</scope>
    <source>
        <strain evidence="3 4">DSM 100214</strain>
    </source>
</reference>
<evidence type="ECO:0000256" key="1">
    <source>
        <dbReference type="SAM" id="Phobius"/>
    </source>
</evidence>
<feature type="transmembrane region" description="Helical" evidence="1">
    <location>
        <begin position="60"/>
        <end position="80"/>
    </location>
</feature>
<evidence type="ECO:0000313" key="3">
    <source>
        <dbReference type="EMBL" id="PXV65010.1"/>
    </source>
</evidence>
<keyword evidence="4" id="KW-1185">Reference proteome</keyword>
<dbReference type="SUPFAM" id="SSF49373">
    <property type="entry name" value="Invasin/intimin cell-adhesion fragments"/>
    <property type="match status" value="1"/>
</dbReference>
<dbReference type="Gene3D" id="2.60.40.1080">
    <property type="match status" value="1"/>
</dbReference>
<dbReference type="InterPro" id="IPR003343">
    <property type="entry name" value="Big_2"/>
</dbReference>
<keyword evidence="1" id="KW-0812">Transmembrane</keyword>
<name>A0A2V3PRZ5_9BACT</name>